<evidence type="ECO:0000313" key="6">
    <source>
        <dbReference type="Proteomes" id="UP000639403"/>
    </source>
</evidence>
<keyword evidence="1 3" id="KW-0732">Signal</keyword>
<name>A0A8H7NZV9_9APHY</name>
<feature type="transmembrane region" description="Helical" evidence="2">
    <location>
        <begin position="170"/>
        <end position="188"/>
    </location>
</feature>
<comment type="caution">
    <text evidence="5">The sequence shown here is derived from an EMBL/GenBank/DDBJ whole genome shotgun (WGS) entry which is preliminary data.</text>
</comment>
<keyword evidence="2" id="KW-1133">Transmembrane helix</keyword>
<keyword evidence="2" id="KW-0472">Membrane</keyword>
<evidence type="ECO:0000259" key="4">
    <source>
        <dbReference type="Pfam" id="PF10342"/>
    </source>
</evidence>
<gene>
    <name evidence="5" type="ORF">IEO21_06505</name>
</gene>
<feature type="domain" description="Yeast cell wall synthesis Kre9/Knh1-like N-terminal" evidence="4">
    <location>
        <begin position="33"/>
        <end position="119"/>
    </location>
</feature>
<proteinExistence type="predicted"/>
<feature type="signal peptide" evidence="3">
    <location>
        <begin position="1"/>
        <end position="19"/>
    </location>
</feature>
<organism evidence="5 6">
    <name type="scientific">Rhodonia placenta</name>
    <dbReference type="NCBI Taxonomy" id="104341"/>
    <lineage>
        <taxon>Eukaryota</taxon>
        <taxon>Fungi</taxon>
        <taxon>Dikarya</taxon>
        <taxon>Basidiomycota</taxon>
        <taxon>Agaricomycotina</taxon>
        <taxon>Agaricomycetes</taxon>
        <taxon>Polyporales</taxon>
        <taxon>Adustoporiaceae</taxon>
        <taxon>Rhodonia</taxon>
    </lineage>
</organism>
<reference evidence="5" key="2">
    <citation type="journal article" name="Front. Microbiol.">
        <title>Degradative Capacity of Two Strains of Rhodonia placenta: From Phenotype to Genotype.</title>
        <authorList>
            <person name="Kolle M."/>
            <person name="Horta M.A.C."/>
            <person name="Nowrousian M."/>
            <person name="Ohm R.A."/>
            <person name="Benz J.P."/>
            <person name="Pilgard A."/>
        </authorList>
    </citation>
    <scope>NUCLEOTIDE SEQUENCE</scope>
    <source>
        <strain evidence="5">FPRL280</strain>
    </source>
</reference>
<evidence type="ECO:0000256" key="3">
    <source>
        <dbReference type="SAM" id="SignalP"/>
    </source>
</evidence>
<evidence type="ECO:0000256" key="2">
    <source>
        <dbReference type="SAM" id="Phobius"/>
    </source>
</evidence>
<dbReference type="AlphaFoldDB" id="A0A8H7NZV9"/>
<dbReference type="InterPro" id="IPR018466">
    <property type="entry name" value="Kre9/Knh1-like_N"/>
</dbReference>
<evidence type="ECO:0000256" key="1">
    <source>
        <dbReference type="ARBA" id="ARBA00022729"/>
    </source>
</evidence>
<dbReference type="Pfam" id="PF10342">
    <property type="entry name" value="Kre9_KNH"/>
    <property type="match status" value="1"/>
</dbReference>
<keyword evidence="2" id="KW-0812">Transmembrane</keyword>
<accession>A0A8H7NZV9</accession>
<evidence type="ECO:0000313" key="5">
    <source>
        <dbReference type="EMBL" id="KAF9811626.1"/>
    </source>
</evidence>
<protein>
    <recommendedName>
        <fullName evidence="4">Yeast cell wall synthesis Kre9/Knh1-like N-terminal domain-containing protein</fullName>
    </recommendedName>
</protein>
<reference evidence="5" key="1">
    <citation type="submission" date="2020-11" db="EMBL/GenBank/DDBJ databases">
        <authorList>
            <person name="Koelle M."/>
            <person name="Horta M.A.C."/>
            <person name="Nowrousian M."/>
            <person name="Ohm R.A."/>
            <person name="Benz P."/>
            <person name="Pilgard A."/>
        </authorList>
    </citation>
    <scope>NUCLEOTIDE SEQUENCE</scope>
    <source>
        <strain evidence="5">FPRL280</strain>
    </source>
</reference>
<dbReference type="Proteomes" id="UP000639403">
    <property type="component" value="Unassembled WGS sequence"/>
</dbReference>
<dbReference type="EMBL" id="JADOXO010000148">
    <property type="protein sequence ID" value="KAF9811626.1"/>
    <property type="molecule type" value="Genomic_DNA"/>
</dbReference>
<sequence length="189" mass="19005">MKFASPALALAAFVTSAAAQLTILSPGGPDLWWVAQSQNTVIWTCDTSPYSTFTVLIDNSDPKILTSELAIIAQQENFDCSETISQYQVTMPAASGYTLIFANPLNNTDVYAQTQPFEIKALGATYPAASATPTGGSSATVSGSSSAAASGASASSTAATSSKKNAAGRVAAPVVALAALAAAAGIAFA</sequence>
<feature type="chain" id="PRO_5034576311" description="Yeast cell wall synthesis Kre9/Knh1-like N-terminal domain-containing protein" evidence="3">
    <location>
        <begin position="20"/>
        <end position="189"/>
    </location>
</feature>